<reference evidence="1" key="1">
    <citation type="submission" date="2021-04" db="EMBL/GenBank/DDBJ databases">
        <title>Draft Genome Sequence of Pandoravirus japonicus, Isolated from the Sabaishi River of Niigata, Japan.</title>
        <authorList>
            <person name="Hosokawa N."/>
            <person name="Takahashi H."/>
            <person name="Aoki K."/>
            <person name="Takemura M."/>
        </authorList>
    </citation>
    <scope>NUCLEOTIDE SEQUENCE</scope>
</reference>
<protein>
    <submittedName>
        <fullName evidence="1">Uncharacterized protein</fullName>
    </submittedName>
</protein>
<proteinExistence type="predicted"/>
<evidence type="ECO:0000313" key="2">
    <source>
        <dbReference type="Proteomes" id="UP001253637"/>
    </source>
</evidence>
<evidence type="ECO:0000313" key="1">
    <source>
        <dbReference type="EMBL" id="BCU03938.1"/>
    </source>
</evidence>
<dbReference type="EMBL" id="LC625835">
    <property type="protein sequence ID" value="BCU03938.1"/>
    <property type="molecule type" value="Genomic_DNA"/>
</dbReference>
<name>A0A811BPW3_9VIRU</name>
<accession>A0A811BPW3</accession>
<sequence length="80" mass="8810">MKKKREAAVGSPLCVSLSLDRPETRPPWRRQRYFGDHFDPAPSLFDLGGARPVFFFGGSAVHRVIIIPTATEAPKATSAE</sequence>
<organism evidence="1 2">
    <name type="scientific">Pandoravirus japonicus</name>
    <dbReference type="NCBI Taxonomy" id="2823154"/>
    <lineage>
        <taxon>Viruses</taxon>
        <taxon>Pandoravirus</taxon>
    </lineage>
</organism>
<dbReference type="Proteomes" id="UP001253637">
    <property type="component" value="Segment"/>
</dbReference>